<evidence type="ECO:0000313" key="2">
    <source>
        <dbReference type="EMBL" id="MED6126113.1"/>
    </source>
</evidence>
<feature type="region of interest" description="Disordered" evidence="1">
    <location>
        <begin position="121"/>
        <end position="150"/>
    </location>
</feature>
<dbReference type="EMBL" id="JASCZI010031162">
    <property type="protein sequence ID" value="MED6126113.1"/>
    <property type="molecule type" value="Genomic_DNA"/>
</dbReference>
<feature type="compositionally biased region" description="Acidic residues" evidence="1">
    <location>
        <begin position="125"/>
        <end position="144"/>
    </location>
</feature>
<sequence>MEEAYSYDQGYTSWNPPPYQHHAPRYNAYQSNGYGDAYCGYEDPSPPYTPSQNGIEEALQLNFNNSSIASQTLKFGDLPSQLLSNPRGIIGTLFLCANQEGGEDTPLNEEDVKSLNHEEVQEWREEVEEENEDQEAEDVDQEVEDKDKEPKGIEIVHSASSEAIPPKLPSELHFKWEMDSLELNESRFITCGKSKFKAYDGHLHKLHNNRAKVGALSLRKHLGPWQFQEKLVGSQNSERANQVWEPGKSYKSQHIWGLITCLGILANLSGIP</sequence>
<gene>
    <name evidence="2" type="ORF">PIB30_075231</name>
</gene>
<proteinExistence type="predicted"/>
<comment type="caution">
    <text evidence="2">The sequence shown here is derived from an EMBL/GenBank/DDBJ whole genome shotgun (WGS) entry which is preliminary data.</text>
</comment>
<organism evidence="2 3">
    <name type="scientific">Stylosanthes scabra</name>
    <dbReference type="NCBI Taxonomy" id="79078"/>
    <lineage>
        <taxon>Eukaryota</taxon>
        <taxon>Viridiplantae</taxon>
        <taxon>Streptophyta</taxon>
        <taxon>Embryophyta</taxon>
        <taxon>Tracheophyta</taxon>
        <taxon>Spermatophyta</taxon>
        <taxon>Magnoliopsida</taxon>
        <taxon>eudicotyledons</taxon>
        <taxon>Gunneridae</taxon>
        <taxon>Pentapetalae</taxon>
        <taxon>rosids</taxon>
        <taxon>fabids</taxon>
        <taxon>Fabales</taxon>
        <taxon>Fabaceae</taxon>
        <taxon>Papilionoideae</taxon>
        <taxon>50 kb inversion clade</taxon>
        <taxon>dalbergioids sensu lato</taxon>
        <taxon>Dalbergieae</taxon>
        <taxon>Pterocarpus clade</taxon>
        <taxon>Stylosanthes</taxon>
    </lineage>
</organism>
<evidence type="ECO:0000313" key="3">
    <source>
        <dbReference type="Proteomes" id="UP001341840"/>
    </source>
</evidence>
<dbReference type="Proteomes" id="UP001341840">
    <property type="component" value="Unassembled WGS sequence"/>
</dbReference>
<evidence type="ECO:0000256" key="1">
    <source>
        <dbReference type="SAM" id="MobiDB-lite"/>
    </source>
</evidence>
<name>A0ABU6RR32_9FABA</name>
<accession>A0ABU6RR32</accession>
<keyword evidence="3" id="KW-1185">Reference proteome</keyword>
<protein>
    <submittedName>
        <fullName evidence="2">Uncharacterized protein</fullName>
    </submittedName>
</protein>
<reference evidence="2 3" key="1">
    <citation type="journal article" date="2023" name="Plants (Basel)">
        <title>Bridging the Gap: Combining Genomics and Transcriptomics Approaches to Understand Stylosanthes scabra, an Orphan Legume from the Brazilian Caatinga.</title>
        <authorList>
            <person name="Ferreira-Neto J.R.C."/>
            <person name="da Silva M.D."/>
            <person name="Binneck E."/>
            <person name="de Melo N.F."/>
            <person name="da Silva R.H."/>
            <person name="de Melo A.L.T.M."/>
            <person name="Pandolfi V."/>
            <person name="Bustamante F.O."/>
            <person name="Brasileiro-Vidal A.C."/>
            <person name="Benko-Iseppon A.M."/>
        </authorList>
    </citation>
    <scope>NUCLEOTIDE SEQUENCE [LARGE SCALE GENOMIC DNA]</scope>
    <source>
        <tissue evidence="2">Leaves</tissue>
    </source>
</reference>